<evidence type="ECO:0000313" key="2">
    <source>
        <dbReference type="Proteomes" id="UP001145050"/>
    </source>
</evidence>
<dbReference type="CDD" id="cd05483">
    <property type="entry name" value="retropepsin_like_bacteria"/>
    <property type="match status" value="1"/>
</dbReference>
<dbReference type="GO" id="GO:0004190">
    <property type="term" value="F:aspartic-type endopeptidase activity"/>
    <property type="evidence" value="ECO:0007669"/>
    <property type="project" value="InterPro"/>
</dbReference>
<dbReference type="AlphaFoldDB" id="A0A9X4AQ49"/>
<dbReference type="InterPro" id="IPR034122">
    <property type="entry name" value="Retropepsin-like_bacterial"/>
</dbReference>
<dbReference type="SUPFAM" id="SSF50630">
    <property type="entry name" value="Acid proteases"/>
    <property type="match status" value="1"/>
</dbReference>
<comment type="caution">
    <text evidence="1">The sequence shown here is derived from an EMBL/GenBank/DDBJ whole genome shotgun (WGS) entry which is preliminary data.</text>
</comment>
<dbReference type="InterPro" id="IPR001969">
    <property type="entry name" value="Aspartic_peptidase_AS"/>
</dbReference>
<gene>
    <name evidence="1" type="ORF">NC797_16740</name>
</gene>
<protein>
    <submittedName>
        <fullName evidence="1">Retropepsin-like domain-containing protein</fullName>
    </submittedName>
</protein>
<reference evidence="1" key="1">
    <citation type="submission" date="2022-06" db="EMBL/GenBank/DDBJ databases">
        <title>Aquibacillus sp. a new bacterium isolated from soil saline samples.</title>
        <authorList>
            <person name="Galisteo C."/>
            <person name="De La Haba R."/>
            <person name="Sanchez-Porro C."/>
            <person name="Ventosa A."/>
        </authorList>
    </citation>
    <scope>NUCLEOTIDE SEQUENCE</scope>
    <source>
        <strain evidence="1">3ASR75-11</strain>
    </source>
</reference>
<dbReference type="RefSeq" id="WP_272437967.1">
    <property type="nucleotide sequence ID" value="NZ_JAMQKB010000032.1"/>
</dbReference>
<dbReference type="Gene3D" id="2.40.70.10">
    <property type="entry name" value="Acid Proteases"/>
    <property type="match status" value="1"/>
</dbReference>
<dbReference type="EMBL" id="JAMQKB010000032">
    <property type="protein sequence ID" value="MDC3426145.1"/>
    <property type="molecule type" value="Genomic_DNA"/>
</dbReference>
<dbReference type="Pfam" id="PF13650">
    <property type="entry name" value="Asp_protease_2"/>
    <property type="match status" value="1"/>
</dbReference>
<dbReference type="Proteomes" id="UP001145050">
    <property type="component" value="Unassembled WGS sequence"/>
</dbReference>
<evidence type="ECO:0000313" key="1">
    <source>
        <dbReference type="EMBL" id="MDC3426145.1"/>
    </source>
</evidence>
<sequence length="119" mass="13456">MIIEYVDQLLCVPLTIMYKVKKKAIEQMIIDTGAAHSIISSDVADEIRITFEDGDEIVRSFGIGAEEFSFRKQIQQIEIGTYRIENFTIDFGVLPEKINGLIGLDTVNYSHHLPPLRVA</sequence>
<dbReference type="InterPro" id="IPR021109">
    <property type="entry name" value="Peptidase_aspartic_dom_sf"/>
</dbReference>
<organism evidence="1 2">
    <name type="scientific">Terrihalobacillus insolitus</name>
    <dbReference type="NCBI Taxonomy" id="2950438"/>
    <lineage>
        <taxon>Bacteria</taxon>
        <taxon>Bacillati</taxon>
        <taxon>Bacillota</taxon>
        <taxon>Bacilli</taxon>
        <taxon>Bacillales</taxon>
        <taxon>Bacillaceae</taxon>
        <taxon>Terrihalobacillus</taxon>
    </lineage>
</organism>
<accession>A0A9X4AQ49</accession>
<keyword evidence="2" id="KW-1185">Reference proteome</keyword>
<proteinExistence type="predicted"/>
<dbReference type="PROSITE" id="PS00141">
    <property type="entry name" value="ASP_PROTEASE"/>
    <property type="match status" value="1"/>
</dbReference>
<dbReference type="GO" id="GO:0006508">
    <property type="term" value="P:proteolysis"/>
    <property type="evidence" value="ECO:0007669"/>
    <property type="project" value="InterPro"/>
</dbReference>
<name>A0A9X4AQ49_9BACI</name>